<gene>
    <name evidence="1" type="ORF">RISW2_13730</name>
</gene>
<keyword evidence="2" id="KW-1185">Reference proteome</keyword>
<name>X7F420_9RHOB</name>
<sequence>MSGAVRHDPDLADALARQFVRRLVARMARMLDASPHVAFDLAAPRAEDADLLFELCFHAAAAFEDRSGYAEDGAIYLPQPVFVADPPETGDIVAGGSLRIHGLVEDAVVSEVLAGLRGAPPRR</sequence>
<evidence type="ECO:0000313" key="1">
    <source>
        <dbReference type="EMBL" id="ETX27483.1"/>
    </source>
</evidence>
<reference evidence="1 2" key="1">
    <citation type="submission" date="2014-01" db="EMBL/GenBank/DDBJ databases">
        <title>Roseivivax isoporae LMG 25204 Genome Sequencing.</title>
        <authorList>
            <person name="Lai Q."/>
            <person name="Li G."/>
            <person name="Shao Z."/>
        </authorList>
    </citation>
    <scope>NUCLEOTIDE SEQUENCE [LARGE SCALE GENOMIC DNA]</scope>
    <source>
        <strain evidence="1 2">LMG 25204</strain>
    </source>
</reference>
<evidence type="ECO:0000313" key="2">
    <source>
        <dbReference type="Proteomes" id="UP000023430"/>
    </source>
</evidence>
<proteinExistence type="predicted"/>
<comment type="caution">
    <text evidence="1">The sequence shown here is derived from an EMBL/GenBank/DDBJ whole genome shotgun (WGS) entry which is preliminary data.</text>
</comment>
<dbReference type="Proteomes" id="UP000023430">
    <property type="component" value="Unassembled WGS sequence"/>
</dbReference>
<organism evidence="1 2">
    <name type="scientific">Roseivivax isoporae LMG 25204</name>
    <dbReference type="NCBI Taxonomy" id="1449351"/>
    <lineage>
        <taxon>Bacteria</taxon>
        <taxon>Pseudomonadati</taxon>
        <taxon>Pseudomonadota</taxon>
        <taxon>Alphaproteobacteria</taxon>
        <taxon>Rhodobacterales</taxon>
        <taxon>Roseobacteraceae</taxon>
        <taxon>Roseivivax</taxon>
    </lineage>
</organism>
<accession>X7F420</accession>
<dbReference type="AlphaFoldDB" id="X7F420"/>
<dbReference type="EMBL" id="JAME01000032">
    <property type="protein sequence ID" value="ETX27483.1"/>
    <property type="molecule type" value="Genomic_DNA"/>
</dbReference>
<protein>
    <submittedName>
        <fullName evidence="1">Uncharacterized protein</fullName>
    </submittedName>
</protein>
<dbReference type="RefSeq" id="WP_043773640.1">
    <property type="nucleotide sequence ID" value="NZ_JAME01000032.1"/>
</dbReference>
<dbReference type="STRING" id="1449351.RISW2_13730"/>